<keyword evidence="2" id="KW-1185">Reference proteome</keyword>
<name>A0A9N9KC84_9GLOM</name>
<feature type="non-terminal residue" evidence="1">
    <location>
        <position position="1"/>
    </location>
</feature>
<sequence>MSQYTNLNIPMYEFGVKRDTVVNQHNYPMTPSPITTIAKYHKFNSDMIQFIEFCVKSEISGAQPIGQLLKSKFLEI</sequence>
<comment type="caution">
    <text evidence="1">The sequence shown here is derived from an EMBL/GenBank/DDBJ whole genome shotgun (WGS) entry which is preliminary data.</text>
</comment>
<evidence type="ECO:0000313" key="2">
    <source>
        <dbReference type="Proteomes" id="UP000789405"/>
    </source>
</evidence>
<dbReference type="Proteomes" id="UP000789405">
    <property type="component" value="Unassembled WGS sequence"/>
</dbReference>
<proteinExistence type="predicted"/>
<protein>
    <submittedName>
        <fullName evidence="1">860_t:CDS:1</fullName>
    </submittedName>
</protein>
<gene>
    <name evidence="1" type="ORF">DERYTH_LOCUS26497</name>
</gene>
<dbReference type="AlphaFoldDB" id="A0A9N9KC84"/>
<organism evidence="1 2">
    <name type="scientific">Dentiscutata erythropus</name>
    <dbReference type="NCBI Taxonomy" id="1348616"/>
    <lineage>
        <taxon>Eukaryota</taxon>
        <taxon>Fungi</taxon>
        <taxon>Fungi incertae sedis</taxon>
        <taxon>Mucoromycota</taxon>
        <taxon>Glomeromycotina</taxon>
        <taxon>Glomeromycetes</taxon>
        <taxon>Diversisporales</taxon>
        <taxon>Gigasporaceae</taxon>
        <taxon>Dentiscutata</taxon>
    </lineage>
</organism>
<accession>A0A9N9KC84</accession>
<reference evidence="1" key="1">
    <citation type="submission" date="2021-06" db="EMBL/GenBank/DDBJ databases">
        <authorList>
            <person name="Kallberg Y."/>
            <person name="Tangrot J."/>
            <person name="Rosling A."/>
        </authorList>
    </citation>
    <scope>NUCLEOTIDE SEQUENCE</scope>
    <source>
        <strain evidence="1">MA453B</strain>
    </source>
</reference>
<dbReference type="EMBL" id="CAJVPY010055688">
    <property type="protein sequence ID" value="CAG8817784.1"/>
    <property type="molecule type" value="Genomic_DNA"/>
</dbReference>
<feature type="non-terminal residue" evidence="1">
    <location>
        <position position="76"/>
    </location>
</feature>
<evidence type="ECO:0000313" key="1">
    <source>
        <dbReference type="EMBL" id="CAG8817784.1"/>
    </source>
</evidence>